<dbReference type="CDD" id="cd17920">
    <property type="entry name" value="DEXHc_RecQ"/>
    <property type="match status" value="1"/>
</dbReference>
<evidence type="ECO:0000256" key="2">
    <source>
        <dbReference type="ARBA" id="ARBA00022741"/>
    </source>
</evidence>
<dbReference type="InterPro" id="IPR004589">
    <property type="entry name" value="DNA_helicase_ATP-dep_RecQ"/>
</dbReference>
<comment type="similarity">
    <text evidence="1 7">Belongs to the helicase family. RecQ subfamily.</text>
</comment>
<evidence type="ECO:0000256" key="6">
    <source>
        <dbReference type="ARBA" id="ARBA00034617"/>
    </source>
</evidence>
<name>A0ABD1V5T2_9LAMI</name>
<dbReference type="Gene3D" id="3.40.50.300">
    <property type="entry name" value="P-loop containing nucleotide triphosphate hydrolases"/>
    <property type="match status" value="2"/>
</dbReference>
<evidence type="ECO:0000256" key="8">
    <source>
        <dbReference type="SAM" id="MobiDB-lite"/>
    </source>
</evidence>
<evidence type="ECO:0000259" key="10">
    <source>
        <dbReference type="PROSITE" id="PS51194"/>
    </source>
</evidence>
<dbReference type="PROSITE" id="PS51194">
    <property type="entry name" value="HELICASE_CTER"/>
    <property type="match status" value="1"/>
</dbReference>
<dbReference type="InterPro" id="IPR011545">
    <property type="entry name" value="DEAD/DEAH_box_helicase_dom"/>
</dbReference>
<feature type="region of interest" description="Disordered" evidence="8">
    <location>
        <begin position="617"/>
        <end position="639"/>
    </location>
</feature>
<dbReference type="FunFam" id="3.40.50.300:FF:002061">
    <property type="entry name" value="RecQ family DNA helicase"/>
    <property type="match status" value="1"/>
</dbReference>
<evidence type="ECO:0000256" key="3">
    <source>
        <dbReference type="ARBA" id="ARBA00022801"/>
    </source>
</evidence>
<evidence type="ECO:0000256" key="7">
    <source>
        <dbReference type="RuleBase" id="RU364117"/>
    </source>
</evidence>
<feature type="compositionally biased region" description="Basic and acidic residues" evidence="8">
    <location>
        <begin position="623"/>
        <end position="639"/>
    </location>
</feature>
<feature type="domain" description="Helicase ATP-binding" evidence="9">
    <location>
        <begin position="1"/>
        <end position="131"/>
    </location>
</feature>
<dbReference type="GO" id="GO:0005634">
    <property type="term" value="C:nucleus"/>
    <property type="evidence" value="ECO:0007669"/>
    <property type="project" value="UniProtKB-SubCell"/>
</dbReference>
<comment type="catalytic activity">
    <reaction evidence="7">
        <text>ATP + H2O = ADP + phosphate + H(+)</text>
        <dbReference type="Rhea" id="RHEA:13065"/>
        <dbReference type="ChEBI" id="CHEBI:15377"/>
        <dbReference type="ChEBI" id="CHEBI:15378"/>
        <dbReference type="ChEBI" id="CHEBI:30616"/>
        <dbReference type="ChEBI" id="CHEBI:43474"/>
        <dbReference type="ChEBI" id="CHEBI:456216"/>
    </reaction>
</comment>
<dbReference type="CDD" id="cd18794">
    <property type="entry name" value="SF2_C_RecQ"/>
    <property type="match status" value="1"/>
</dbReference>
<organism evidence="11 12">
    <name type="scientific">Abeliophyllum distichum</name>
    <dbReference type="NCBI Taxonomy" id="126358"/>
    <lineage>
        <taxon>Eukaryota</taxon>
        <taxon>Viridiplantae</taxon>
        <taxon>Streptophyta</taxon>
        <taxon>Embryophyta</taxon>
        <taxon>Tracheophyta</taxon>
        <taxon>Spermatophyta</taxon>
        <taxon>Magnoliopsida</taxon>
        <taxon>eudicotyledons</taxon>
        <taxon>Gunneridae</taxon>
        <taxon>Pentapetalae</taxon>
        <taxon>asterids</taxon>
        <taxon>lamiids</taxon>
        <taxon>Lamiales</taxon>
        <taxon>Oleaceae</taxon>
        <taxon>Forsythieae</taxon>
        <taxon>Abeliophyllum</taxon>
    </lineage>
</organism>
<gene>
    <name evidence="11" type="ORF">Adt_06041</name>
</gene>
<dbReference type="Proteomes" id="UP001604336">
    <property type="component" value="Unassembled WGS sequence"/>
</dbReference>
<evidence type="ECO:0000256" key="1">
    <source>
        <dbReference type="ARBA" id="ARBA00005446"/>
    </source>
</evidence>
<dbReference type="InterPro" id="IPR032284">
    <property type="entry name" value="RecQ_Zn-bd"/>
</dbReference>
<keyword evidence="2 7" id="KW-0547">Nucleotide-binding</keyword>
<keyword evidence="4 7" id="KW-0347">Helicase</keyword>
<dbReference type="SUPFAM" id="SSF52540">
    <property type="entry name" value="P-loop containing nucleoside triphosphate hydrolases"/>
    <property type="match status" value="2"/>
</dbReference>
<dbReference type="Pfam" id="PF00270">
    <property type="entry name" value="DEAD"/>
    <property type="match status" value="1"/>
</dbReference>
<dbReference type="InterPro" id="IPR001650">
    <property type="entry name" value="Helicase_C-like"/>
</dbReference>
<dbReference type="Pfam" id="PF16124">
    <property type="entry name" value="RecQ_Zn_bind"/>
    <property type="match status" value="1"/>
</dbReference>
<dbReference type="AlphaFoldDB" id="A0ABD1V5T2"/>
<comment type="catalytic activity">
    <reaction evidence="6 7">
        <text>Couples ATP hydrolysis with the unwinding of duplex DNA by translocating in the 3'-5' direction.</text>
        <dbReference type="EC" id="5.6.2.4"/>
    </reaction>
</comment>
<dbReference type="EC" id="5.6.2.4" evidence="7"/>
<dbReference type="Pfam" id="PF00271">
    <property type="entry name" value="Helicase_C"/>
    <property type="match status" value="1"/>
</dbReference>
<dbReference type="PROSITE" id="PS51192">
    <property type="entry name" value="HELICASE_ATP_BIND_1"/>
    <property type="match status" value="1"/>
</dbReference>
<dbReference type="PANTHER" id="PTHR13710:SF155">
    <property type="entry name" value="ATP-DEPENDENT DNA HELICASE Q-LIKE 3"/>
    <property type="match status" value="1"/>
</dbReference>
<dbReference type="InterPro" id="IPR014001">
    <property type="entry name" value="Helicase_ATP-bd"/>
</dbReference>
<proteinExistence type="inferred from homology"/>
<reference evidence="12" key="1">
    <citation type="submission" date="2024-07" db="EMBL/GenBank/DDBJ databases">
        <title>Two chromosome-level genome assemblies of Korean endemic species Abeliophyllum distichum and Forsythia ovata (Oleaceae).</title>
        <authorList>
            <person name="Jang H."/>
        </authorList>
    </citation>
    <scope>NUCLEOTIDE SEQUENCE [LARGE SCALE GENOMIC DNA]</scope>
</reference>
<comment type="caution">
    <text evidence="11">The sequence shown here is derived from an EMBL/GenBank/DDBJ whole genome shotgun (WGS) entry which is preliminary data.</text>
</comment>
<keyword evidence="5 7" id="KW-0067">ATP-binding</keyword>
<keyword evidence="12" id="KW-1185">Reference proteome</keyword>
<feature type="domain" description="Helicase C-terminal" evidence="10">
    <location>
        <begin position="158"/>
        <end position="303"/>
    </location>
</feature>
<sequence>MENQVMALKEKGIAAEYLSSTQIVKVKNKIYEDLESGKPSLRLLYVTPELIATSGFMARLAKIHSRGLLNLIAIDEAHCISTWGHDFRPSYRKLSSLRNRLLNVPVLALTATAAPKVQQDVIESLCLDNPLVLKSSFNRPNIYYEVRYKDLLDNPHADLCNFLKSFGNVCAIVYCLERKASDDLAAHLSKNGISCSAYHAGLNSKLRSSVLDDWISSKIQVVVATVAFGMGIDRKDVRVVCHFNIPKSMESFYQESGRAGRDQLPSRSLLYYGVDDRRRMEFILGNTERKKLQSSSLQEGPSKKSLADFHQMVEYCEESGCRRKKILESFGEKVTSSLCAKSCDACKHPNLVSKYLEELTTACTFRPRFGSSWISMSSASDFKDEEQFSEFWNRDDEASGYEEDISDSDDAVEVAKSLKHSGKSSELRLNDRIDLLQRAEENYYQIKSPDKQVKKVDKKAISETLRESGKERLLNAMKQNEHRFNNLQIDFVKSASTLENDCYKKYGKTGKGFYLSQMASTVRWLSTASPDELTTRLGNCAPTVLEDTSQRSNYTSPSPSEINPALTQVPDEKLDGCDGSDAPLKALESISQETELPPIPSFSEFINRIEAEEKKLTISTKRQSTDGVHKGMEKRTKYQ</sequence>
<dbReference type="InterPro" id="IPR027417">
    <property type="entry name" value="P-loop_NTPase"/>
</dbReference>
<keyword evidence="7" id="KW-0539">Nucleus</keyword>
<dbReference type="PANTHER" id="PTHR13710">
    <property type="entry name" value="DNA HELICASE RECQ FAMILY MEMBER"/>
    <property type="match status" value="1"/>
</dbReference>
<evidence type="ECO:0000259" key="9">
    <source>
        <dbReference type="PROSITE" id="PS51192"/>
    </source>
</evidence>
<dbReference type="GO" id="GO:0005524">
    <property type="term" value="F:ATP binding"/>
    <property type="evidence" value="ECO:0007669"/>
    <property type="project" value="UniProtKB-KW"/>
</dbReference>
<evidence type="ECO:0000313" key="12">
    <source>
        <dbReference type="Proteomes" id="UP001604336"/>
    </source>
</evidence>
<comment type="subcellular location">
    <subcellularLocation>
        <location evidence="7">Nucleus</location>
    </subcellularLocation>
</comment>
<evidence type="ECO:0000256" key="4">
    <source>
        <dbReference type="ARBA" id="ARBA00022806"/>
    </source>
</evidence>
<dbReference type="EMBL" id="JBFOLK010000002">
    <property type="protein sequence ID" value="KAL2532690.1"/>
    <property type="molecule type" value="Genomic_DNA"/>
</dbReference>
<evidence type="ECO:0000256" key="5">
    <source>
        <dbReference type="ARBA" id="ARBA00022840"/>
    </source>
</evidence>
<accession>A0ABD1V5T2</accession>
<dbReference type="GO" id="GO:0043138">
    <property type="term" value="F:3'-5' DNA helicase activity"/>
    <property type="evidence" value="ECO:0007669"/>
    <property type="project" value="UniProtKB-EC"/>
</dbReference>
<dbReference type="NCBIfam" id="TIGR00614">
    <property type="entry name" value="recQ_fam"/>
    <property type="match status" value="1"/>
</dbReference>
<keyword evidence="3 7" id="KW-0378">Hydrolase</keyword>
<dbReference type="SMART" id="SM00490">
    <property type="entry name" value="HELICc"/>
    <property type="match status" value="1"/>
</dbReference>
<protein>
    <recommendedName>
        <fullName evidence="7">ATP-dependent DNA helicase</fullName>
        <ecNumber evidence="7">5.6.2.4</ecNumber>
    </recommendedName>
</protein>
<evidence type="ECO:0000313" key="11">
    <source>
        <dbReference type="EMBL" id="KAL2532690.1"/>
    </source>
</evidence>
<dbReference type="GO" id="GO:0016787">
    <property type="term" value="F:hydrolase activity"/>
    <property type="evidence" value="ECO:0007669"/>
    <property type="project" value="UniProtKB-KW"/>
</dbReference>